<feature type="transmembrane region" description="Helical" evidence="1">
    <location>
        <begin position="199"/>
        <end position="219"/>
    </location>
</feature>
<keyword evidence="3" id="KW-1185">Reference proteome</keyword>
<reference evidence="3" key="1">
    <citation type="submission" date="2023-07" db="EMBL/GenBank/DDBJ databases">
        <title>Description of three actinobacteria isolated from air of manufacturing shop in a pharmaceutical factory.</title>
        <authorList>
            <person name="Zhang D.-F."/>
        </authorList>
    </citation>
    <scope>NUCLEOTIDE SEQUENCE [LARGE SCALE GENOMIC DNA]</scope>
    <source>
        <strain evidence="3">CCTCC AB 207010</strain>
    </source>
</reference>
<gene>
    <name evidence="2" type="ORF">RH857_06475</name>
</gene>
<feature type="transmembrane region" description="Helical" evidence="1">
    <location>
        <begin position="85"/>
        <end position="106"/>
    </location>
</feature>
<feature type="transmembrane region" description="Helical" evidence="1">
    <location>
        <begin position="263"/>
        <end position="285"/>
    </location>
</feature>
<evidence type="ECO:0000256" key="1">
    <source>
        <dbReference type="SAM" id="Phobius"/>
    </source>
</evidence>
<sequence>MNTAHAPTEPQRPVFTPDPSLSGLSFIGVVRSELAKLLALRTTYWLSAITLGLSLLIAGSVAWSLSQWSEGESQAMLAESAMAGMYFALLLLGALAVICMTTEFTTGAIRSSMTAVPRRSMLYLGKALALTILIAVVTAVLIIACHVLAVLLGGELELTAPFTDSDVAYIYLTHWIAVVLTGLLGFGLGALLRSSAGGIVVLTVIVFVLQVVFTIILGVSDGADWAVALAQSDFSYLITQFTSPPSETSVDAMEFLGLGTLELWQSTLGLVIWTAVPFVLGWVTFQRRDV</sequence>
<protein>
    <submittedName>
        <fullName evidence="2">ABC transporter permease subunit</fullName>
    </submittedName>
</protein>
<comment type="caution">
    <text evidence="2">The sequence shown here is derived from an EMBL/GenBank/DDBJ whole genome shotgun (WGS) entry which is preliminary data.</text>
</comment>
<name>A0ABU1FT06_9MICC</name>
<dbReference type="PANTHER" id="PTHR37305:SF1">
    <property type="entry name" value="MEMBRANE PROTEIN"/>
    <property type="match status" value="1"/>
</dbReference>
<accession>A0ABU1FT06</accession>
<dbReference type="Proteomes" id="UP001260872">
    <property type="component" value="Unassembled WGS sequence"/>
</dbReference>
<organism evidence="2 3">
    <name type="scientific">Nesterenkonia flava</name>
    <dbReference type="NCBI Taxonomy" id="469799"/>
    <lineage>
        <taxon>Bacteria</taxon>
        <taxon>Bacillati</taxon>
        <taxon>Actinomycetota</taxon>
        <taxon>Actinomycetes</taxon>
        <taxon>Micrococcales</taxon>
        <taxon>Micrococcaceae</taxon>
        <taxon>Nesterenkonia</taxon>
    </lineage>
</organism>
<dbReference type="EMBL" id="JAVKGT010000013">
    <property type="protein sequence ID" value="MDR5711779.1"/>
    <property type="molecule type" value="Genomic_DNA"/>
</dbReference>
<dbReference type="RefSeq" id="WP_310537155.1">
    <property type="nucleotide sequence ID" value="NZ_BAAAOC010000090.1"/>
</dbReference>
<dbReference type="PANTHER" id="PTHR37305">
    <property type="entry name" value="INTEGRAL MEMBRANE PROTEIN-RELATED"/>
    <property type="match status" value="1"/>
</dbReference>
<keyword evidence="1" id="KW-0812">Transmembrane</keyword>
<proteinExistence type="predicted"/>
<keyword evidence="1" id="KW-0472">Membrane</keyword>
<feature type="transmembrane region" description="Helical" evidence="1">
    <location>
        <begin position="172"/>
        <end position="192"/>
    </location>
</feature>
<evidence type="ECO:0000313" key="2">
    <source>
        <dbReference type="EMBL" id="MDR5711779.1"/>
    </source>
</evidence>
<evidence type="ECO:0000313" key="3">
    <source>
        <dbReference type="Proteomes" id="UP001260872"/>
    </source>
</evidence>
<feature type="transmembrane region" description="Helical" evidence="1">
    <location>
        <begin position="44"/>
        <end position="65"/>
    </location>
</feature>
<keyword evidence="1" id="KW-1133">Transmembrane helix</keyword>
<dbReference type="Pfam" id="PF12679">
    <property type="entry name" value="ABC2_membrane_2"/>
    <property type="match status" value="1"/>
</dbReference>
<feature type="transmembrane region" description="Helical" evidence="1">
    <location>
        <begin position="127"/>
        <end position="152"/>
    </location>
</feature>